<dbReference type="PANTHER" id="PTHR33826">
    <property type="entry name" value="F20B24.21"/>
    <property type="match status" value="1"/>
</dbReference>
<dbReference type="EnsemblPlants" id="OMERI02G32280.2">
    <property type="protein sequence ID" value="OMERI02G32280.2"/>
    <property type="gene ID" value="OMERI02G32280"/>
</dbReference>
<keyword evidence="2" id="KW-0812">Transmembrane</keyword>
<dbReference type="Proteomes" id="UP000008021">
    <property type="component" value="Chromosome 2"/>
</dbReference>
<dbReference type="HOGENOM" id="CLU_742659_0_0_1"/>
<reference evidence="4" key="1">
    <citation type="submission" date="2015-04" db="UniProtKB">
        <authorList>
            <consortium name="EnsemblPlants"/>
        </authorList>
    </citation>
    <scope>IDENTIFICATION</scope>
</reference>
<keyword evidence="2" id="KW-0472">Membrane</keyword>
<feature type="domain" description="DUF7036" evidence="3">
    <location>
        <begin position="204"/>
        <end position="292"/>
    </location>
</feature>
<evidence type="ECO:0000313" key="5">
    <source>
        <dbReference type="Proteomes" id="UP000008021"/>
    </source>
</evidence>
<keyword evidence="5" id="KW-1185">Reference proteome</keyword>
<organism evidence="4">
    <name type="scientific">Oryza meridionalis</name>
    <dbReference type="NCBI Taxonomy" id="40149"/>
    <lineage>
        <taxon>Eukaryota</taxon>
        <taxon>Viridiplantae</taxon>
        <taxon>Streptophyta</taxon>
        <taxon>Embryophyta</taxon>
        <taxon>Tracheophyta</taxon>
        <taxon>Spermatophyta</taxon>
        <taxon>Magnoliopsida</taxon>
        <taxon>Liliopsida</taxon>
        <taxon>Poales</taxon>
        <taxon>Poaceae</taxon>
        <taxon>BOP clade</taxon>
        <taxon>Oryzoideae</taxon>
        <taxon>Oryzeae</taxon>
        <taxon>Oryzinae</taxon>
        <taxon>Oryza</taxon>
    </lineage>
</organism>
<dbReference type="EnsemblPlants" id="OMERI02G32280.5">
    <property type="protein sequence ID" value="OMERI02G32280.5"/>
    <property type="gene ID" value="OMERI02G32280"/>
</dbReference>
<evidence type="ECO:0000313" key="4">
    <source>
        <dbReference type="EnsemblPlants" id="OMERI02G32280.2"/>
    </source>
</evidence>
<dbReference type="eggNOG" id="ENOG502QQMB">
    <property type="taxonomic scope" value="Eukaryota"/>
</dbReference>
<proteinExistence type="predicted"/>
<dbReference type="AlphaFoldDB" id="A0A0E0CRZ2"/>
<feature type="transmembrane region" description="Helical" evidence="2">
    <location>
        <begin position="40"/>
        <end position="60"/>
    </location>
</feature>
<dbReference type="InterPro" id="IPR055464">
    <property type="entry name" value="DUF7036"/>
</dbReference>
<accession>A0A0E0CRZ2</accession>
<reference evidence="4" key="2">
    <citation type="submission" date="2018-05" db="EMBL/GenBank/DDBJ databases">
        <title>OmerRS3 (Oryza meridionalis Reference Sequence Version 3).</title>
        <authorList>
            <person name="Zhang J."/>
            <person name="Kudrna D."/>
            <person name="Lee S."/>
            <person name="Talag J."/>
            <person name="Welchert J."/>
            <person name="Wing R.A."/>
        </authorList>
    </citation>
    <scope>NUCLEOTIDE SEQUENCE [LARGE SCALE GENOMIC DNA]</scope>
    <source>
        <strain evidence="4">OR44</strain>
    </source>
</reference>
<dbReference type="PANTHER" id="PTHR33826:SF1">
    <property type="entry name" value="OS02G0768000 PROTEIN"/>
    <property type="match status" value="1"/>
</dbReference>
<dbReference type="Gramene" id="OMERI02G32280.2">
    <property type="protein sequence ID" value="OMERI02G32280.2"/>
    <property type="gene ID" value="OMERI02G32280"/>
</dbReference>
<protein>
    <recommendedName>
        <fullName evidence="3">DUF7036 domain-containing protein</fullName>
    </recommendedName>
</protein>
<evidence type="ECO:0000256" key="2">
    <source>
        <dbReference type="SAM" id="Phobius"/>
    </source>
</evidence>
<keyword evidence="2" id="KW-1133">Transmembrane helix</keyword>
<dbReference type="Gramene" id="OMERI02G32280.5">
    <property type="protein sequence ID" value="OMERI02G32280.5"/>
    <property type="gene ID" value="OMERI02G32280"/>
</dbReference>
<evidence type="ECO:0000256" key="1">
    <source>
        <dbReference type="SAM" id="MobiDB-lite"/>
    </source>
</evidence>
<feature type="domain" description="DUF7036" evidence="3">
    <location>
        <begin position="83"/>
        <end position="173"/>
    </location>
</feature>
<evidence type="ECO:0000259" key="3">
    <source>
        <dbReference type="Pfam" id="PF23041"/>
    </source>
</evidence>
<sequence>MGKAGDAEQAVHSTAPAAGHGSAVRRYAATIGGAVDAKCVLVLFLSIGVFVLVLFMLLPFHDHASETIPDDDPGVLPGEIQASFFLLKKRQQLIPHVRRLQKDIYREMGIPNTTVSVSMHTSKYKDSTYVKFGILPNPRNSSISAQSIIALRKNLIQLTLEQSNLSLTSSVFGDPHCLEILGFPGGITVPPPPDGNVCPTALFNVTLNMTIQQLRVHLKKLESELGIILQLTPYEDLIVEITNENGSTINLPVTVHILIAPNDPSNYLETYRLKQLAQIIIKLIPKNLGLNPIFGMIENLWLSPCLQSYIPSCAPNPAPAPAPSLSPSNPEHPQPSTTKPYGSFSCPALERRKTVSVHRRLSTISPMMVPPEIPTRFDSWSVHTDRKNRSPLAKPVPCASIPIKISQCLQVR</sequence>
<dbReference type="Pfam" id="PF23041">
    <property type="entry name" value="DUF7036"/>
    <property type="match status" value="2"/>
</dbReference>
<feature type="region of interest" description="Disordered" evidence="1">
    <location>
        <begin position="319"/>
        <end position="345"/>
    </location>
</feature>
<dbReference type="STRING" id="40149.A0A0E0CRZ2"/>
<name>A0A0E0CRZ2_9ORYZ</name>